<dbReference type="Pfam" id="PF20434">
    <property type="entry name" value="BD-FAE"/>
    <property type="match status" value="1"/>
</dbReference>
<protein>
    <submittedName>
        <fullName evidence="3">Acetyl esterase/lipase</fullName>
    </submittedName>
</protein>
<dbReference type="OrthoDB" id="179999at2"/>
<dbReference type="Gene3D" id="3.40.50.1820">
    <property type="entry name" value="alpha/beta hydrolase"/>
    <property type="match status" value="1"/>
</dbReference>
<name>A0A2V2Z4B5_9BACL</name>
<dbReference type="InterPro" id="IPR049492">
    <property type="entry name" value="BD-FAE-like_dom"/>
</dbReference>
<accession>A0A2V2Z4B5</accession>
<gene>
    <name evidence="3" type="ORF">DFQ01_101375</name>
</gene>
<dbReference type="SUPFAM" id="SSF53474">
    <property type="entry name" value="alpha/beta-Hydrolases"/>
    <property type="match status" value="1"/>
</dbReference>
<dbReference type="GO" id="GO:0016787">
    <property type="term" value="F:hydrolase activity"/>
    <property type="evidence" value="ECO:0007669"/>
    <property type="project" value="UniProtKB-KW"/>
</dbReference>
<comment type="caution">
    <text evidence="3">The sequence shown here is derived from an EMBL/GenBank/DDBJ whole genome shotgun (WGS) entry which is preliminary data.</text>
</comment>
<dbReference type="InterPro" id="IPR029058">
    <property type="entry name" value="AB_hydrolase_fold"/>
</dbReference>
<evidence type="ECO:0000313" key="4">
    <source>
        <dbReference type="Proteomes" id="UP000246635"/>
    </source>
</evidence>
<dbReference type="RefSeq" id="WP_110042164.1">
    <property type="nucleotide sequence ID" value="NZ_CP054613.1"/>
</dbReference>
<reference evidence="3 4" key="1">
    <citation type="submission" date="2018-05" db="EMBL/GenBank/DDBJ databases">
        <title>Genomic Encyclopedia of Type Strains, Phase III (KMG-III): the genomes of soil and plant-associated and newly described type strains.</title>
        <authorList>
            <person name="Whitman W."/>
        </authorList>
    </citation>
    <scope>NUCLEOTIDE SEQUENCE [LARGE SCALE GENOMIC DNA]</scope>
    <source>
        <strain evidence="3 4">CECT 5696</strain>
    </source>
</reference>
<dbReference type="AlphaFoldDB" id="A0A2V2Z4B5"/>
<keyword evidence="4" id="KW-1185">Reference proteome</keyword>
<sequence>MSELMQSITRKWLDLSYGTESMSQKLDIYLPESGGGPFPIIIHIHGGAFMFGDKADDQLRPMLAGLARQYAIVSINYRLSGEALFPAQIYDVKAAIRWVKANAAAYGLDASRIALWGGSAGGHLSALAGTSAHAEELDDPNRENASISCEVQAVVDWFGPTNFLTMDELFVHSAVAPHQVHHAADSPESRLLGSAIAEVPEQVQAANPETYISERTPPFLIQHGTHDPLIPTMQSVIFAEKLQAVIGGDKVSLELLEGAGHGSEAFETPANVNRVLDFMDKYLRTE</sequence>
<dbReference type="EMBL" id="QGTQ01000001">
    <property type="protein sequence ID" value="PWW08650.1"/>
    <property type="molecule type" value="Genomic_DNA"/>
</dbReference>
<dbReference type="Proteomes" id="UP000246635">
    <property type="component" value="Unassembled WGS sequence"/>
</dbReference>
<evidence type="ECO:0000313" key="3">
    <source>
        <dbReference type="EMBL" id="PWW08650.1"/>
    </source>
</evidence>
<evidence type="ECO:0000259" key="2">
    <source>
        <dbReference type="Pfam" id="PF20434"/>
    </source>
</evidence>
<feature type="domain" description="BD-FAE-like" evidence="2">
    <location>
        <begin position="26"/>
        <end position="242"/>
    </location>
</feature>
<keyword evidence="1" id="KW-0378">Hydrolase</keyword>
<dbReference type="PANTHER" id="PTHR48081">
    <property type="entry name" value="AB HYDROLASE SUPERFAMILY PROTEIN C4A8.06C"/>
    <property type="match status" value="1"/>
</dbReference>
<dbReference type="InterPro" id="IPR050300">
    <property type="entry name" value="GDXG_lipolytic_enzyme"/>
</dbReference>
<dbReference type="PANTHER" id="PTHR48081:SF13">
    <property type="entry name" value="ALPHA_BETA HYDROLASE"/>
    <property type="match status" value="1"/>
</dbReference>
<evidence type="ECO:0000256" key="1">
    <source>
        <dbReference type="ARBA" id="ARBA00022801"/>
    </source>
</evidence>
<proteinExistence type="predicted"/>
<organism evidence="3 4">
    <name type="scientific">Paenibacillus cellulosilyticus</name>
    <dbReference type="NCBI Taxonomy" id="375489"/>
    <lineage>
        <taxon>Bacteria</taxon>
        <taxon>Bacillati</taxon>
        <taxon>Bacillota</taxon>
        <taxon>Bacilli</taxon>
        <taxon>Bacillales</taxon>
        <taxon>Paenibacillaceae</taxon>
        <taxon>Paenibacillus</taxon>
    </lineage>
</organism>